<dbReference type="PANTHER" id="PTHR12490">
    <property type="entry name" value="GSK3B-INTERACTING PROTEIN"/>
    <property type="match status" value="1"/>
</dbReference>
<evidence type="ECO:0000256" key="1">
    <source>
        <dbReference type="ARBA" id="ARBA00009571"/>
    </source>
</evidence>
<dbReference type="KEGG" id="bdr:105229473"/>
<dbReference type="GO" id="GO:0019207">
    <property type="term" value="F:kinase regulator activity"/>
    <property type="evidence" value="ECO:0007669"/>
    <property type="project" value="TreeGrafter"/>
</dbReference>
<gene>
    <name evidence="4" type="primary">GSKIP</name>
</gene>
<dbReference type="GO" id="GO:0060828">
    <property type="term" value="P:regulation of canonical Wnt signaling pathway"/>
    <property type="evidence" value="ECO:0007669"/>
    <property type="project" value="InterPro"/>
</dbReference>
<dbReference type="InterPro" id="IPR023231">
    <property type="entry name" value="GSKIP_dom_sf"/>
</dbReference>
<proteinExistence type="inferred from homology"/>
<evidence type="ECO:0000313" key="4">
    <source>
        <dbReference type="EMBL" id="JAC46754.1"/>
    </source>
</evidence>
<evidence type="ECO:0000256" key="2">
    <source>
        <dbReference type="SAM" id="MobiDB-lite"/>
    </source>
</evidence>
<feature type="domain" description="GSKIP" evidence="3">
    <location>
        <begin position="25"/>
        <end position="128"/>
    </location>
</feature>
<dbReference type="GO" id="GO:0051018">
    <property type="term" value="F:protein kinase A binding"/>
    <property type="evidence" value="ECO:0007669"/>
    <property type="project" value="TreeGrafter"/>
</dbReference>
<protein>
    <submittedName>
        <fullName evidence="4">GSK3-beta interaction protein</fullName>
    </submittedName>
</protein>
<name>A0A034VWE5_BACDO</name>
<organism evidence="4">
    <name type="scientific">Bactrocera dorsalis</name>
    <name type="common">Oriental fruit fly</name>
    <name type="synonym">Dacus dorsalis</name>
    <dbReference type="NCBI Taxonomy" id="27457"/>
    <lineage>
        <taxon>Eukaryota</taxon>
        <taxon>Metazoa</taxon>
        <taxon>Ecdysozoa</taxon>
        <taxon>Arthropoda</taxon>
        <taxon>Hexapoda</taxon>
        <taxon>Insecta</taxon>
        <taxon>Pterygota</taxon>
        <taxon>Neoptera</taxon>
        <taxon>Endopterygota</taxon>
        <taxon>Diptera</taxon>
        <taxon>Brachycera</taxon>
        <taxon>Muscomorpha</taxon>
        <taxon>Tephritoidea</taxon>
        <taxon>Tephritidae</taxon>
        <taxon>Bactrocera</taxon>
        <taxon>Bactrocera</taxon>
    </lineage>
</organism>
<dbReference type="EMBL" id="GAKP01012198">
    <property type="protein sequence ID" value="JAC46754.1"/>
    <property type="molecule type" value="Transcribed_RNA"/>
</dbReference>
<dbReference type="AlphaFoldDB" id="A0A034VWE5"/>
<sequence length="157" mass="17466">MSITPNADPAAIFDNDNDEEVINWEEEAAAIIKDVNAHVALIEISQQIPSNVSKVYLNVRTIEGQEYCVQVSSIGFRVVGNAFNSIDPGKEEINEEEDAVYETPYALLDKISPSYVESFGNQLCKQLLSVQQMRTQFNEEDEEGVEDEETTGNAKTS</sequence>
<dbReference type="InterPro" id="IPR037395">
    <property type="entry name" value="GSKIP"/>
</dbReference>
<dbReference type="GeneID" id="105229473"/>
<dbReference type="PANTHER" id="PTHR12490:SF4">
    <property type="entry name" value="GSK3B-INTERACTING PROTEIN"/>
    <property type="match status" value="1"/>
</dbReference>
<reference evidence="4" key="1">
    <citation type="journal article" date="2014" name="BMC Genomics">
        <title>Characterizing the developmental transcriptome of the oriental fruit fly, Bactrocera dorsalis (Diptera: Tephritidae) through comparative genomic analysis with Drosophila melanogaster utilizing modENCODE datasets.</title>
        <authorList>
            <person name="Geib S.M."/>
            <person name="Calla B."/>
            <person name="Hall B."/>
            <person name="Hou S."/>
            <person name="Manoukis N.C."/>
        </authorList>
    </citation>
    <scope>NUCLEOTIDE SEQUENCE</scope>
    <source>
        <strain evidence="4">Punador</strain>
    </source>
</reference>
<dbReference type="Gene3D" id="3.30.2280.10">
    <property type="entry name" value="Hypothetical protein (hspc210)"/>
    <property type="match status" value="1"/>
</dbReference>
<evidence type="ECO:0000259" key="3">
    <source>
        <dbReference type="Pfam" id="PF05303"/>
    </source>
</evidence>
<feature type="compositionally biased region" description="Acidic residues" evidence="2">
    <location>
        <begin position="138"/>
        <end position="150"/>
    </location>
</feature>
<dbReference type="SUPFAM" id="SSF103107">
    <property type="entry name" value="Hypothetical protein c14orf129, hspc210"/>
    <property type="match status" value="1"/>
</dbReference>
<feature type="region of interest" description="Disordered" evidence="2">
    <location>
        <begin position="135"/>
        <end position="157"/>
    </location>
</feature>
<comment type="similarity">
    <text evidence="1">Belongs to the GSKIP family.</text>
</comment>
<dbReference type="OrthoDB" id="5804279at2759"/>
<dbReference type="GO" id="GO:0005737">
    <property type="term" value="C:cytoplasm"/>
    <property type="evidence" value="ECO:0007669"/>
    <property type="project" value="TreeGrafter"/>
</dbReference>
<dbReference type="RefSeq" id="XP_011208092.2">
    <property type="nucleotide sequence ID" value="XM_011209790.4"/>
</dbReference>
<accession>A0A034VWE5</accession>
<dbReference type="Pfam" id="PF05303">
    <property type="entry name" value="GSKIP_dom"/>
    <property type="match status" value="1"/>
</dbReference>
<dbReference type="InterPro" id="IPR007967">
    <property type="entry name" value="GSKIP_dom"/>
</dbReference>